<dbReference type="CDD" id="cd04301">
    <property type="entry name" value="NAT_SF"/>
    <property type="match status" value="1"/>
</dbReference>
<dbReference type="SUPFAM" id="SSF55729">
    <property type="entry name" value="Acyl-CoA N-acyltransferases (Nat)"/>
    <property type="match status" value="1"/>
</dbReference>
<evidence type="ECO:0000313" key="3">
    <source>
        <dbReference type="Proteomes" id="UP000197174"/>
    </source>
</evidence>
<comment type="caution">
    <text evidence="2">The sequence shown here is derived from an EMBL/GenBank/DDBJ whole genome shotgun (WGS) entry which is preliminary data.</text>
</comment>
<dbReference type="AlphaFoldDB" id="A0A246RIM0"/>
<dbReference type="InterPro" id="IPR000182">
    <property type="entry name" value="GNAT_dom"/>
</dbReference>
<name>A0A246RIM0_9ACTN</name>
<dbReference type="Pfam" id="PF00583">
    <property type="entry name" value="Acetyltransf_1"/>
    <property type="match status" value="1"/>
</dbReference>
<dbReference type="RefSeq" id="WP_088645477.1">
    <property type="nucleotide sequence ID" value="NZ_MZMV01000035.1"/>
</dbReference>
<feature type="domain" description="N-acetyltransferase" evidence="1">
    <location>
        <begin position="3"/>
        <end position="189"/>
    </location>
</feature>
<dbReference type="GO" id="GO:0016747">
    <property type="term" value="F:acyltransferase activity, transferring groups other than amino-acyl groups"/>
    <property type="evidence" value="ECO:0007669"/>
    <property type="project" value="InterPro"/>
</dbReference>
<dbReference type="PANTHER" id="PTHR42791">
    <property type="entry name" value="GNAT FAMILY ACETYLTRANSFERASE"/>
    <property type="match status" value="1"/>
</dbReference>
<evidence type="ECO:0000259" key="1">
    <source>
        <dbReference type="PROSITE" id="PS51186"/>
    </source>
</evidence>
<dbReference type="OrthoDB" id="7057833at2"/>
<sequence>MTSQIRRAAAQDLPRAARTLAVAFHDYPWTRWSIPADDYPRRLEELQALYLGHALAHGLVLVADDAQAVAAFLPGDAPAPGEDLRARIADLHGDRLAALMAVELPARPPGAWELATLGVHPDRRGVGLGSAVAAAGVTLVEESGDPGGIALETSDERNVRLYERLGFTVTARTTIEGGPLVCSMYRPARRTSVPG</sequence>
<keyword evidence="3" id="KW-1185">Reference proteome</keyword>
<protein>
    <submittedName>
        <fullName evidence="2">GNAT family N-acetyltransferase</fullName>
    </submittedName>
</protein>
<organism evidence="2 3">
    <name type="scientific">Micromonospora wenchangensis</name>
    <dbReference type="NCBI Taxonomy" id="1185415"/>
    <lineage>
        <taxon>Bacteria</taxon>
        <taxon>Bacillati</taxon>
        <taxon>Actinomycetota</taxon>
        <taxon>Actinomycetes</taxon>
        <taxon>Micromonosporales</taxon>
        <taxon>Micromonosporaceae</taxon>
        <taxon>Micromonospora</taxon>
    </lineage>
</organism>
<dbReference type="PROSITE" id="PS51186">
    <property type="entry name" value="GNAT"/>
    <property type="match status" value="1"/>
</dbReference>
<keyword evidence="2" id="KW-0808">Transferase</keyword>
<proteinExistence type="predicted"/>
<dbReference type="Gene3D" id="3.40.630.30">
    <property type="match status" value="1"/>
</dbReference>
<dbReference type="InterPro" id="IPR016181">
    <property type="entry name" value="Acyl_CoA_acyltransferase"/>
</dbReference>
<accession>A0A246RIM0</accession>
<reference evidence="2 3" key="1">
    <citation type="submission" date="2017-03" db="EMBL/GenBank/DDBJ databases">
        <title>Whole genome sequence of Micromonospora wenchangensis, isolated from mangrove soil.</title>
        <authorList>
            <person name="Yang H."/>
        </authorList>
    </citation>
    <scope>NUCLEOTIDE SEQUENCE [LARGE SCALE GENOMIC DNA]</scope>
    <source>
        <strain evidence="2 3">CCTCC AA 2012002</strain>
    </source>
</reference>
<evidence type="ECO:0000313" key="2">
    <source>
        <dbReference type="EMBL" id="OWV04448.1"/>
    </source>
</evidence>
<dbReference type="EMBL" id="MZMV01000035">
    <property type="protein sequence ID" value="OWV04448.1"/>
    <property type="molecule type" value="Genomic_DNA"/>
</dbReference>
<dbReference type="InterPro" id="IPR052523">
    <property type="entry name" value="Trichothecene_AcTrans"/>
</dbReference>
<gene>
    <name evidence="2" type="ORF">B5D80_20270</name>
</gene>
<dbReference type="PANTHER" id="PTHR42791:SF1">
    <property type="entry name" value="N-ACETYLTRANSFERASE DOMAIN-CONTAINING PROTEIN"/>
    <property type="match status" value="1"/>
</dbReference>
<dbReference type="Proteomes" id="UP000197174">
    <property type="component" value="Unassembled WGS sequence"/>
</dbReference>